<dbReference type="NCBIfam" id="TIGR01444">
    <property type="entry name" value="fkbM_fam"/>
    <property type="match status" value="1"/>
</dbReference>
<dbReference type="AlphaFoldDB" id="A0A4R1PZC4"/>
<feature type="domain" description="Methyltransferase FkbM" evidence="1">
    <location>
        <begin position="204"/>
        <end position="332"/>
    </location>
</feature>
<dbReference type="RefSeq" id="WP_165898907.1">
    <property type="nucleotide sequence ID" value="NZ_SLUI01000009.1"/>
</dbReference>
<protein>
    <submittedName>
        <fullName evidence="2">FkbM family methyltransferase</fullName>
    </submittedName>
</protein>
<dbReference type="Proteomes" id="UP000295063">
    <property type="component" value="Unassembled WGS sequence"/>
</dbReference>
<dbReference type="Gene3D" id="3.40.50.150">
    <property type="entry name" value="Vaccinia Virus protein VP39"/>
    <property type="match status" value="1"/>
</dbReference>
<reference evidence="2 3" key="1">
    <citation type="submission" date="2019-03" db="EMBL/GenBank/DDBJ databases">
        <title>Genomic Encyclopedia of Type Strains, Phase IV (KMG-IV): sequencing the most valuable type-strain genomes for metagenomic binning, comparative biology and taxonomic classification.</title>
        <authorList>
            <person name="Goeker M."/>
        </authorList>
    </citation>
    <scope>NUCLEOTIDE SEQUENCE [LARGE SCALE GENOMIC DNA]</scope>
    <source>
        <strain evidence="2 3">DSM 15969</strain>
    </source>
</reference>
<keyword evidence="2" id="KW-0489">Methyltransferase</keyword>
<dbReference type="Pfam" id="PF05050">
    <property type="entry name" value="Methyltransf_21"/>
    <property type="match status" value="1"/>
</dbReference>
<dbReference type="InterPro" id="IPR029063">
    <property type="entry name" value="SAM-dependent_MTases_sf"/>
</dbReference>
<accession>A0A4R1PZC4</accession>
<keyword evidence="3" id="KW-1185">Reference proteome</keyword>
<evidence type="ECO:0000313" key="2">
    <source>
        <dbReference type="EMBL" id="TCL36126.1"/>
    </source>
</evidence>
<comment type="caution">
    <text evidence="2">The sequence shown here is derived from an EMBL/GenBank/DDBJ whole genome shotgun (WGS) entry which is preliminary data.</text>
</comment>
<gene>
    <name evidence="2" type="ORF">EV210_10975</name>
</gene>
<dbReference type="InterPro" id="IPR006342">
    <property type="entry name" value="FkbM_mtfrase"/>
</dbReference>
<sequence>MDNFYEELAQIKQEYAKGEHRKKLDFLLNTLRSQPFVIYGSGHLGQIIYQYLLKQGIKAEAFCDTFRSGIDKTTGVPLIVPEALNASYTNRIVVMGTSNYNAYYYDQICARLKEIGFQGTVVTPEQLLLPVYFLEAIQDADNPLPHVERYGEMWNFLADDTSKRVLLDRIRHLLLWEAMPHEPYANQYFEPGIIHLTESEVFVDCGFYTGDTAETFIRQTKGRYQHIYGFEPDSINIEKCNLDRDKISLIQQGVWSEETILRFTTSTSFGTMSAVGDIEIPVTSLDSFFVNKQDIPTFIKMDIEGSEKQALLGAAHIIKKHKPKLALCVYHKLEDLYELPRIIKDLRPDYQFYLRHYSDCYVETVLYAI</sequence>
<organism evidence="2 3">
    <name type="scientific">Anaerospora hongkongensis</name>
    <dbReference type="NCBI Taxonomy" id="244830"/>
    <lineage>
        <taxon>Bacteria</taxon>
        <taxon>Bacillati</taxon>
        <taxon>Bacillota</taxon>
        <taxon>Negativicutes</taxon>
        <taxon>Selenomonadales</taxon>
        <taxon>Sporomusaceae</taxon>
        <taxon>Anaerospora</taxon>
    </lineage>
</organism>
<evidence type="ECO:0000259" key="1">
    <source>
        <dbReference type="Pfam" id="PF05050"/>
    </source>
</evidence>
<name>A0A4R1PZC4_9FIRM</name>
<proteinExistence type="predicted"/>
<dbReference type="SUPFAM" id="SSF53335">
    <property type="entry name" value="S-adenosyl-L-methionine-dependent methyltransferases"/>
    <property type="match status" value="1"/>
</dbReference>
<evidence type="ECO:0000313" key="3">
    <source>
        <dbReference type="Proteomes" id="UP000295063"/>
    </source>
</evidence>
<dbReference type="GO" id="GO:0008168">
    <property type="term" value="F:methyltransferase activity"/>
    <property type="evidence" value="ECO:0007669"/>
    <property type="project" value="UniProtKB-KW"/>
</dbReference>
<dbReference type="EMBL" id="SLUI01000009">
    <property type="protein sequence ID" value="TCL36126.1"/>
    <property type="molecule type" value="Genomic_DNA"/>
</dbReference>
<dbReference type="GO" id="GO:0032259">
    <property type="term" value="P:methylation"/>
    <property type="evidence" value="ECO:0007669"/>
    <property type="project" value="UniProtKB-KW"/>
</dbReference>
<keyword evidence="2" id="KW-0808">Transferase</keyword>